<sequence>MLSHIQFISTPTADTPGTTLLLWFDNKRYLVGNVAEGAQRALTQMGAKMVKTSEIFITGRTEWSNVGGLLGMILTLADSIVSAAEWVNETTRAKKARKGQVLTKEEEVKPVMKIFGPPNITHMLATARRFIFRKGLPMLPFEIRDEEPKRDAQGVWKPTWEDENIKVWALAIKPEASAQDVTGTGSSSPSGRKRSIHEVYGDDGGTSTPETEAEREERYSQLRHGVVHSMFNSDWQLDQLIEQPLSEVKLPATLFVRNHETRQFEEYTGPLPGGDETVPEDIKVWARKPWPGALIRSLPPTKPAPEAISYVFCNHYQRGKFKPKVATELGVKQGQIRALIGGQAVQNSKGETITPDMVLEPGKVGGGVAVVDLPSEEYIAPLIQRSEWKSPDVMTGVGGFIWILAPGLASNPTLQNFMREMGHLNHIISSKDCCPNELAMTSAAAAQMRLNQVDPSRYPLPLYDNKEPQLADERVEATTIELPACAQIAHRGQSIRLNPDFRISKEVTQPVELAPVDKMQVSDATLQLAKEAYENIEVDQESLSAWRSKLPSPDAEVITLGTGSALPSKYRNVSATLVRVPGYGSYLLDAGENTLGQLKRLYSPSELHEVLKDLRMIWISHLHADHHLGTTTVIKAWYNANYPDLQRKPGKVDMTPGLDFNPDQLTSVRRLAVVSDTGMLDWLAEYSQVEDFGYSHIAPLYISSVVMGRENSKLHWAPSLATLGSLSKIPSSIYPALLGLKDIQAVSVNHCHGAKAVALTFANDFKVSYSGDCRPSNSFAAIGRGTTVLIHEATFDDLLAGEARAKQHSTTSEALGIAAAMRAKACVLTHFSQRYQKIPVMETIDPESLKALNANAPENSDAAVPSDEGMAGERKIKVMARDLKVCVAFDHMRVKVGDIAALEKFTPAL</sequence>
<dbReference type="GO" id="GO:0005739">
    <property type="term" value="C:mitochondrion"/>
    <property type="evidence" value="ECO:0007669"/>
    <property type="project" value="TreeGrafter"/>
</dbReference>
<keyword evidence="10" id="KW-0862">Zinc</keyword>
<evidence type="ECO:0000256" key="1">
    <source>
        <dbReference type="ARBA" id="ARBA00000402"/>
    </source>
</evidence>
<evidence type="ECO:0000256" key="10">
    <source>
        <dbReference type="ARBA" id="ARBA00022833"/>
    </source>
</evidence>
<dbReference type="EC" id="3.1.26.11" evidence="4"/>
<feature type="compositionally biased region" description="Polar residues" evidence="11">
    <location>
        <begin position="179"/>
        <end position="190"/>
    </location>
</feature>
<comment type="cofactor">
    <cofactor evidence="2">
        <name>Zn(2+)</name>
        <dbReference type="ChEBI" id="CHEBI:29105"/>
    </cofactor>
</comment>
<dbReference type="Gene3D" id="3.60.15.10">
    <property type="entry name" value="Ribonuclease Z/Hydroxyacylglutathione hydrolase-like"/>
    <property type="match status" value="2"/>
</dbReference>
<gene>
    <name evidence="13" type="ORF">NA57DRAFT_28567</name>
</gene>
<dbReference type="GO" id="GO:0046872">
    <property type="term" value="F:metal ion binding"/>
    <property type="evidence" value="ECO:0007669"/>
    <property type="project" value="UniProtKB-KW"/>
</dbReference>
<dbReference type="InterPro" id="IPR036866">
    <property type="entry name" value="RibonucZ/Hydroxyglut_hydro"/>
</dbReference>
<feature type="region of interest" description="Disordered" evidence="11">
    <location>
        <begin position="178"/>
        <end position="218"/>
    </location>
</feature>
<protein>
    <recommendedName>
        <fullName evidence="4">ribonuclease Z</fullName>
        <ecNumber evidence="4">3.1.26.11</ecNumber>
    </recommendedName>
</protein>
<keyword evidence="6" id="KW-0540">Nuclease</keyword>
<dbReference type="EMBL" id="ML978121">
    <property type="protein sequence ID" value="KAF2104328.1"/>
    <property type="molecule type" value="Genomic_DNA"/>
</dbReference>
<evidence type="ECO:0000313" key="14">
    <source>
        <dbReference type="Proteomes" id="UP000799772"/>
    </source>
</evidence>
<reference evidence="13" key="1">
    <citation type="journal article" date="2020" name="Stud. Mycol.">
        <title>101 Dothideomycetes genomes: a test case for predicting lifestyles and emergence of pathogens.</title>
        <authorList>
            <person name="Haridas S."/>
            <person name="Albert R."/>
            <person name="Binder M."/>
            <person name="Bloem J."/>
            <person name="Labutti K."/>
            <person name="Salamov A."/>
            <person name="Andreopoulos B."/>
            <person name="Baker S."/>
            <person name="Barry K."/>
            <person name="Bills G."/>
            <person name="Bluhm B."/>
            <person name="Cannon C."/>
            <person name="Castanera R."/>
            <person name="Culley D."/>
            <person name="Daum C."/>
            <person name="Ezra D."/>
            <person name="Gonzalez J."/>
            <person name="Henrissat B."/>
            <person name="Kuo A."/>
            <person name="Liang C."/>
            <person name="Lipzen A."/>
            <person name="Lutzoni F."/>
            <person name="Magnuson J."/>
            <person name="Mondo S."/>
            <person name="Nolan M."/>
            <person name="Ohm R."/>
            <person name="Pangilinan J."/>
            <person name="Park H.-J."/>
            <person name="Ramirez L."/>
            <person name="Alfaro M."/>
            <person name="Sun H."/>
            <person name="Tritt A."/>
            <person name="Yoshinaga Y."/>
            <person name="Zwiers L.-H."/>
            <person name="Turgeon B."/>
            <person name="Goodwin S."/>
            <person name="Spatafora J."/>
            <person name="Crous P."/>
            <person name="Grigoriev I."/>
        </authorList>
    </citation>
    <scope>NUCLEOTIDE SEQUENCE</scope>
    <source>
        <strain evidence="13">CBS 133067</strain>
    </source>
</reference>
<dbReference type="PANTHER" id="PTHR12553:SF49">
    <property type="entry name" value="ZINC PHOSPHODIESTERASE ELAC PROTEIN 2"/>
    <property type="match status" value="1"/>
</dbReference>
<dbReference type="InterPro" id="IPR027794">
    <property type="entry name" value="tRNase_Z_dom"/>
</dbReference>
<dbReference type="SUPFAM" id="SSF56281">
    <property type="entry name" value="Metallo-hydrolase/oxidoreductase"/>
    <property type="match status" value="2"/>
</dbReference>
<dbReference type="PANTHER" id="PTHR12553">
    <property type="entry name" value="ZINC PHOSPHODIESTERASE ELAC PROTEIN 2"/>
    <property type="match status" value="1"/>
</dbReference>
<keyword evidence="5" id="KW-0819">tRNA processing</keyword>
<comment type="similarity">
    <text evidence="3">Belongs to the RNase Z family.</text>
</comment>
<dbReference type="CDD" id="cd07718">
    <property type="entry name" value="RNaseZ_ELAC1_ELAC2-C-term-like_MBL-fold"/>
    <property type="match status" value="1"/>
</dbReference>
<evidence type="ECO:0000259" key="12">
    <source>
        <dbReference type="Pfam" id="PF13691"/>
    </source>
</evidence>
<evidence type="ECO:0000256" key="8">
    <source>
        <dbReference type="ARBA" id="ARBA00022759"/>
    </source>
</evidence>
<evidence type="ECO:0000256" key="5">
    <source>
        <dbReference type="ARBA" id="ARBA00022694"/>
    </source>
</evidence>
<keyword evidence="7" id="KW-0479">Metal-binding</keyword>
<feature type="non-terminal residue" evidence="13">
    <location>
        <position position="909"/>
    </location>
</feature>
<organism evidence="13 14">
    <name type="scientific">Rhizodiscina lignyota</name>
    <dbReference type="NCBI Taxonomy" id="1504668"/>
    <lineage>
        <taxon>Eukaryota</taxon>
        <taxon>Fungi</taxon>
        <taxon>Dikarya</taxon>
        <taxon>Ascomycota</taxon>
        <taxon>Pezizomycotina</taxon>
        <taxon>Dothideomycetes</taxon>
        <taxon>Pleosporomycetidae</taxon>
        <taxon>Aulographales</taxon>
        <taxon>Rhizodiscinaceae</taxon>
        <taxon>Rhizodiscina</taxon>
    </lineage>
</organism>
<dbReference type="GO" id="GO:1990180">
    <property type="term" value="P:mitochondrial tRNA 3'-end processing"/>
    <property type="evidence" value="ECO:0007669"/>
    <property type="project" value="TreeGrafter"/>
</dbReference>
<evidence type="ECO:0000256" key="9">
    <source>
        <dbReference type="ARBA" id="ARBA00022801"/>
    </source>
</evidence>
<evidence type="ECO:0000256" key="4">
    <source>
        <dbReference type="ARBA" id="ARBA00012477"/>
    </source>
</evidence>
<keyword evidence="14" id="KW-1185">Reference proteome</keyword>
<accession>A0A9P4IQP7</accession>
<keyword evidence="8" id="KW-0255">Endonuclease</keyword>
<dbReference type="Pfam" id="PF13691">
    <property type="entry name" value="Lactamase_B_4"/>
    <property type="match status" value="1"/>
</dbReference>
<proteinExistence type="inferred from homology"/>
<comment type="catalytic activity">
    <reaction evidence="1">
        <text>Endonucleolytic cleavage of RNA, removing extra 3' nucleotides from tRNA precursor, generating 3' termini of tRNAs. A 3'-hydroxy group is left at the tRNA terminus and a 5'-phosphoryl group is left at the trailer molecule.</text>
        <dbReference type="EC" id="3.1.26.11"/>
    </reaction>
</comment>
<dbReference type="AlphaFoldDB" id="A0A9P4IQP7"/>
<evidence type="ECO:0000256" key="2">
    <source>
        <dbReference type="ARBA" id="ARBA00001947"/>
    </source>
</evidence>
<dbReference type="InterPro" id="IPR047151">
    <property type="entry name" value="RNZ2-like"/>
</dbReference>
<evidence type="ECO:0000256" key="11">
    <source>
        <dbReference type="SAM" id="MobiDB-lite"/>
    </source>
</evidence>
<evidence type="ECO:0000256" key="7">
    <source>
        <dbReference type="ARBA" id="ARBA00022723"/>
    </source>
</evidence>
<comment type="caution">
    <text evidence="13">The sequence shown here is derived from an EMBL/GenBank/DDBJ whole genome shotgun (WGS) entry which is preliminary data.</text>
</comment>
<dbReference type="OrthoDB" id="527344at2759"/>
<evidence type="ECO:0000256" key="3">
    <source>
        <dbReference type="ARBA" id="ARBA00007823"/>
    </source>
</evidence>
<evidence type="ECO:0000313" key="13">
    <source>
        <dbReference type="EMBL" id="KAF2104328.1"/>
    </source>
</evidence>
<feature type="domain" description="tRNase Z endonuclease" evidence="12">
    <location>
        <begin position="6"/>
        <end position="68"/>
    </location>
</feature>
<keyword evidence="9" id="KW-0378">Hydrolase</keyword>
<dbReference type="Proteomes" id="UP000799772">
    <property type="component" value="Unassembled WGS sequence"/>
</dbReference>
<dbReference type="GO" id="GO:0042781">
    <property type="term" value="F:3'-tRNA processing endoribonuclease activity"/>
    <property type="evidence" value="ECO:0007669"/>
    <property type="project" value="UniProtKB-EC"/>
</dbReference>
<evidence type="ECO:0000256" key="6">
    <source>
        <dbReference type="ARBA" id="ARBA00022722"/>
    </source>
</evidence>
<name>A0A9P4IQP7_9PEZI</name>